<evidence type="ECO:0000256" key="1">
    <source>
        <dbReference type="ARBA" id="ARBA00023242"/>
    </source>
</evidence>
<comment type="caution">
    <text evidence="4">The sequence shown here is derived from an EMBL/GenBank/DDBJ whole genome shotgun (WGS) entry which is preliminary data.</text>
</comment>
<dbReference type="SMART" id="SM00066">
    <property type="entry name" value="GAL4"/>
    <property type="match status" value="1"/>
</dbReference>
<dbReference type="RefSeq" id="XP_038748797.1">
    <property type="nucleotide sequence ID" value="XM_038885598.1"/>
</dbReference>
<evidence type="ECO:0000256" key="2">
    <source>
        <dbReference type="SAM" id="MobiDB-lite"/>
    </source>
</evidence>
<dbReference type="CDD" id="cd00067">
    <property type="entry name" value="GAL4"/>
    <property type="match status" value="1"/>
</dbReference>
<dbReference type="SUPFAM" id="SSF57701">
    <property type="entry name" value="Zn2/Cys6 DNA-binding domain"/>
    <property type="match status" value="1"/>
</dbReference>
<gene>
    <name evidence="4" type="ORF">CkaCkLH20_02879</name>
</gene>
<dbReference type="AlphaFoldDB" id="A0A9P6IF14"/>
<keyword evidence="1" id="KW-0539">Nucleus</keyword>
<feature type="region of interest" description="Disordered" evidence="2">
    <location>
        <begin position="1"/>
        <end position="35"/>
    </location>
</feature>
<protein>
    <submittedName>
        <fullName evidence="4">Nitrogen assimilation transcription factor nira</fullName>
    </submittedName>
</protein>
<reference evidence="4" key="1">
    <citation type="submission" date="2020-03" db="EMBL/GenBank/DDBJ databases">
        <authorList>
            <person name="He L."/>
        </authorList>
    </citation>
    <scope>NUCLEOTIDE SEQUENCE</scope>
    <source>
        <strain evidence="4">CkLH20</strain>
    </source>
</reference>
<dbReference type="PANTHER" id="PTHR47256:SF1">
    <property type="entry name" value="ZN(II)2CYS6 TRANSCRIPTION FACTOR (EUROFUNG)"/>
    <property type="match status" value="1"/>
</dbReference>
<evidence type="ECO:0000259" key="3">
    <source>
        <dbReference type="PROSITE" id="PS50048"/>
    </source>
</evidence>
<evidence type="ECO:0000313" key="4">
    <source>
        <dbReference type="EMBL" id="KAF9879336.1"/>
    </source>
</evidence>
<feature type="compositionally biased region" description="Pro residues" evidence="2">
    <location>
        <begin position="18"/>
        <end position="27"/>
    </location>
</feature>
<dbReference type="Gene3D" id="4.10.240.10">
    <property type="entry name" value="Zn(2)-C6 fungal-type DNA-binding domain"/>
    <property type="match status" value="1"/>
</dbReference>
<dbReference type="Proteomes" id="UP000781932">
    <property type="component" value="Unassembled WGS sequence"/>
</dbReference>
<dbReference type="InterPro" id="IPR053187">
    <property type="entry name" value="Notoamide_regulator"/>
</dbReference>
<dbReference type="Pfam" id="PF00172">
    <property type="entry name" value="Zn_clus"/>
    <property type="match status" value="1"/>
</dbReference>
<accession>A0A9P6IF14</accession>
<name>A0A9P6IF14_9PEZI</name>
<dbReference type="PROSITE" id="PS00463">
    <property type="entry name" value="ZN2_CY6_FUNGAL_1"/>
    <property type="match status" value="1"/>
</dbReference>
<dbReference type="GeneID" id="62158672"/>
<dbReference type="EMBL" id="JAATWM020000007">
    <property type="protein sequence ID" value="KAF9879336.1"/>
    <property type="molecule type" value="Genomic_DNA"/>
</dbReference>
<feature type="domain" description="Zn(2)-C6 fungal-type" evidence="3">
    <location>
        <begin position="38"/>
        <end position="68"/>
    </location>
</feature>
<dbReference type="GO" id="GO:0008270">
    <property type="term" value="F:zinc ion binding"/>
    <property type="evidence" value="ECO:0007669"/>
    <property type="project" value="InterPro"/>
</dbReference>
<dbReference type="InterPro" id="IPR036864">
    <property type="entry name" value="Zn2-C6_fun-type_DNA-bd_sf"/>
</dbReference>
<keyword evidence="5" id="KW-1185">Reference proteome</keyword>
<dbReference type="GO" id="GO:0000981">
    <property type="term" value="F:DNA-binding transcription factor activity, RNA polymerase II-specific"/>
    <property type="evidence" value="ECO:0007669"/>
    <property type="project" value="InterPro"/>
</dbReference>
<dbReference type="CDD" id="cd12148">
    <property type="entry name" value="fungal_TF_MHR"/>
    <property type="match status" value="1"/>
</dbReference>
<dbReference type="PANTHER" id="PTHR47256">
    <property type="entry name" value="ZN(II)2CYS6 TRANSCRIPTION FACTOR (EUROFUNG)-RELATED"/>
    <property type="match status" value="1"/>
</dbReference>
<reference evidence="4" key="2">
    <citation type="submission" date="2020-11" db="EMBL/GenBank/DDBJ databases">
        <title>Whole genome sequencing of Colletotrichum sp.</title>
        <authorList>
            <person name="Li H."/>
        </authorList>
    </citation>
    <scope>NUCLEOTIDE SEQUENCE</scope>
    <source>
        <strain evidence="4">CkLH20</strain>
    </source>
</reference>
<sequence length="329" mass="36533">MAHQVKLRPLLPHTSNRPNPPSDPAPLPKRKRPQVSAACNGCRKRKVKCDGVRPSCYSCSYSKIPCVYPVPEGLSQREAQKQKLSDVSKAHENSHRVLQLLRASQDGFSYEILQQLRQPGHLDDAIQAIADASLLFPQGDDHAPENADPGITLPLSRWTTVSHDDKLLTRLLDLFWAWDGTLSLLVDRELLAAELSTGVPGPGEKHRFCSPLLINAILAVSSLHSTRDYSASAGEALSLSQKFAEHAFDLIEAERDLGSLTLIQSAAILWVYARNEGSQISQARAARLADLMRQLWSALFDSLEQQTSRDSRLRQAISQISWGFYCFFA</sequence>
<dbReference type="InterPro" id="IPR001138">
    <property type="entry name" value="Zn2Cys6_DnaBD"/>
</dbReference>
<organism evidence="4 5">
    <name type="scientific">Colletotrichum karsti</name>
    <dbReference type="NCBI Taxonomy" id="1095194"/>
    <lineage>
        <taxon>Eukaryota</taxon>
        <taxon>Fungi</taxon>
        <taxon>Dikarya</taxon>
        <taxon>Ascomycota</taxon>
        <taxon>Pezizomycotina</taxon>
        <taxon>Sordariomycetes</taxon>
        <taxon>Hypocreomycetidae</taxon>
        <taxon>Glomerellales</taxon>
        <taxon>Glomerellaceae</taxon>
        <taxon>Colletotrichum</taxon>
        <taxon>Colletotrichum boninense species complex</taxon>
    </lineage>
</organism>
<dbReference type="PROSITE" id="PS50048">
    <property type="entry name" value="ZN2_CY6_FUNGAL_2"/>
    <property type="match status" value="1"/>
</dbReference>
<dbReference type="OrthoDB" id="5595695at2759"/>
<proteinExistence type="predicted"/>
<evidence type="ECO:0000313" key="5">
    <source>
        <dbReference type="Proteomes" id="UP000781932"/>
    </source>
</evidence>